<dbReference type="EMBL" id="PUHQ01000141">
    <property type="protein sequence ID" value="KAG0654699.1"/>
    <property type="molecule type" value="Genomic_DNA"/>
</dbReference>
<organism evidence="2 3">
    <name type="scientific">Rhodotorula mucilaginosa</name>
    <name type="common">Yeast</name>
    <name type="synonym">Rhodotorula rubra</name>
    <dbReference type="NCBI Taxonomy" id="5537"/>
    <lineage>
        <taxon>Eukaryota</taxon>
        <taxon>Fungi</taxon>
        <taxon>Dikarya</taxon>
        <taxon>Basidiomycota</taxon>
        <taxon>Pucciniomycotina</taxon>
        <taxon>Microbotryomycetes</taxon>
        <taxon>Sporidiobolales</taxon>
        <taxon>Sporidiobolaceae</taxon>
        <taxon>Rhodotorula</taxon>
    </lineage>
</organism>
<reference evidence="2 3" key="1">
    <citation type="submission" date="2020-11" db="EMBL/GenBank/DDBJ databases">
        <title>Kefir isolates.</title>
        <authorList>
            <person name="Marcisauskas S."/>
            <person name="Kim Y."/>
            <person name="Blasche S."/>
        </authorList>
    </citation>
    <scope>NUCLEOTIDE SEQUENCE [LARGE SCALE GENOMIC DNA]</scope>
    <source>
        <strain evidence="2 3">KR</strain>
    </source>
</reference>
<proteinExistence type="predicted"/>
<evidence type="ECO:0000256" key="1">
    <source>
        <dbReference type="SAM" id="MobiDB-lite"/>
    </source>
</evidence>
<dbReference type="AlphaFoldDB" id="A0A9P6VV73"/>
<sequence>MGPSDFDEVVGPASLWIPGRPDDWLTCSAGRCKASIRCAHRNEPARLRPRAVEAVEEREVIAAKPIGVPNLRPPPRPLAWCPRPPVFASRTTRHQLPLARPATPGHSSEDSAGSRTEASTIVHAALLELACTDTRTDPVARPQSDGSGPSHRDPACDGTAGIGNRAFLTLTATPSSAPFALAAPA</sequence>
<dbReference type="Proteomes" id="UP000777482">
    <property type="component" value="Unassembled WGS sequence"/>
</dbReference>
<gene>
    <name evidence="2" type="ORF">C6P46_001534</name>
</gene>
<evidence type="ECO:0000313" key="2">
    <source>
        <dbReference type="EMBL" id="KAG0654699.1"/>
    </source>
</evidence>
<feature type="region of interest" description="Disordered" evidence="1">
    <location>
        <begin position="133"/>
        <end position="162"/>
    </location>
</feature>
<name>A0A9P6VV73_RHOMI</name>
<evidence type="ECO:0000313" key="3">
    <source>
        <dbReference type="Proteomes" id="UP000777482"/>
    </source>
</evidence>
<feature type="region of interest" description="Disordered" evidence="1">
    <location>
        <begin position="95"/>
        <end position="117"/>
    </location>
</feature>
<comment type="caution">
    <text evidence="2">The sequence shown here is derived from an EMBL/GenBank/DDBJ whole genome shotgun (WGS) entry which is preliminary data.</text>
</comment>
<accession>A0A9P6VV73</accession>
<keyword evidence="3" id="KW-1185">Reference proteome</keyword>
<protein>
    <submittedName>
        <fullName evidence="2">Uncharacterized protein</fullName>
    </submittedName>
</protein>